<organism evidence="2 3">
    <name type="scientific">Rotaria sordida</name>
    <dbReference type="NCBI Taxonomy" id="392033"/>
    <lineage>
        <taxon>Eukaryota</taxon>
        <taxon>Metazoa</taxon>
        <taxon>Spiralia</taxon>
        <taxon>Gnathifera</taxon>
        <taxon>Rotifera</taxon>
        <taxon>Eurotatoria</taxon>
        <taxon>Bdelloidea</taxon>
        <taxon>Philodinida</taxon>
        <taxon>Philodinidae</taxon>
        <taxon>Rotaria</taxon>
    </lineage>
</organism>
<protein>
    <submittedName>
        <fullName evidence="2">Uncharacterized protein</fullName>
    </submittedName>
</protein>
<sequence>MINWRQLYNESQAIQPEDTNISTERVNRLVNLYKNDMIEQDLHQYAQRLSNFVRCCRTCTSKSYATYKWLDTYISGNKNLFDFHLSGRSVSALVYYWNKTLLKQCNERGQLSDFKQNKDDTFSISLLSNIDENISIRKHILTSLLPNFINQLITRFQMYYTYRKAQNYSLSIQVHSQPMKSFRFLFQTNISTVFICFIYDDNNLHQLFWTFRHLITIFNWPLTTKIFSNRSFQTCSIFERIMANYLGFIDLSTLNLNQTDLFCYLYRCLKTCHQNGPIIFLFDYSTIFKPTFCDYYLMSFLCDLIRFDLSIPDLIIIPTRLYKSYLSFSQPYLFKELLESFIKKINIQKQFCEVIKSEQQKLVYKFIDCIFLHLVYDTNKLVSTAIEFQHIIACIELCQIPINMPPTVETIYNTLQTILKTCPFIITDNHKWNEITQQYIEEYYLKLDKNNSKSKLISIIRKEYFLDILAALSILSKVQHIENISRVFEFDIFNQITFLLFTFGNKQYLNIRSCQNLNQIIQQIIQHCQLRNYISTTYIPQKSMRFRDTILSDHEWSDDNDDVIDGEFIDHDNDDDDDDDDDGIIISDLSNNISETMKSSYRINYQEYYFQMKFFAKLFGSYIEAIVYILKYHIDKQMKSFTLEQFNFNQSFYFHETSYLISNDILSFVRRAYAYRSIEQFNTVDEILMLFEPTDDNINPLLIDNLVSLHDEFVKLLNCCCI</sequence>
<name>A0A818X5B4_9BILA</name>
<dbReference type="Proteomes" id="UP000663864">
    <property type="component" value="Unassembled WGS sequence"/>
</dbReference>
<evidence type="ECO:0000313" key="3">
    <source>
        <dbReference type="Proteomes" id="UP000663836"/>
    </source>
</evidence>
<dbReference type="EMBL" id="CAJOBD010000909">
    <property type="protein sequence ID" value="CAF3735282.1"/>
    <property type="molecule type" value="Genomic_DNA"/>
</dbReference>
<accession>A0A818X5B4</accession>
<comment type="caution">
    <text evidence="2">The sequence shown here is derived from an EMBL/GenBank/DDBJ whole genome shotgun (WGS) entry which is preliminary data.</text>
</comment>
<evidence type="ECO:0000313" key="2">
    <source>
        <dbReference type="EMBL" id="CAF3735282.1"/>
    </source>
</evidence>
<dbReference type="AlphaFoldDB" id="A0A818X5B4"/>
<proteinExistence type="predicted"/>
<dbReference type="Proteomes" id="UP000663836">
    <property type="component" value="Unassembled WGS sequence"/>
</dbReference>
<gene>
    <name evidence="2" type="ORF">JBS370_LOCUS11663</name>
    <name evidence="1" type="ORF">ZHD862_LOCUS24276</name>
</gene>
<evidence type="ECO:0000313" key="1">
    <source>
        <dbReference type="EMBL" id="CAF1229126.1"/>
    </source>
</evidence>
<reference evidence="2" key="1">
    <citation type="submission" date="2021-02" db="EMBL/GenBank/DDBJ databases">
        <authorList>
            <person name="Nowell W R."/>
        </authorList>
    </citation>
    <scope>NUCLEOTIDE SEQUENCE</scope>
</reference>
<dbReference type="EMBL" id="CAJNOT010001637">
    <property type="protein sequence ID" value="CAF1229126.1"/>
    <property type="molecule type" value="Genomic_DNA"/>
</dbReference>